<evidence type="ECO:0000313" key="2">
    <source>
        <dbReference type="Proteomes" id="UP000010556"/>
    </source>
</evidence>
<reference evidence="2" key="1">
    <citation type="journal article" date="2013" name="Science">
        <title>Comparative analysis of bat genomes provides insight into the evolution of flight and immunity.</title>
        <authorList>
            <person name="Zhang G."/>
            <person name="Cowled C."/>
            <person name="Shi Z."/>
            <person name="Huang Z."/>
            <person name="Bishop-Lilly K.A."/>
            <person name="Fang X."/>
            <person name="Wynne J.W."/>
            <person name="Xiong Z."/>
            <person name="Baker M.L."/>
            <person name="Zhao W."/>
            <person name="Tachedjian M."/>
            <person name="Zhu Y."/>
            <person name="Zhou P."/>
            <person name="Jiang X."/>
            <person name="Ng J."/>
            <person name="Yang L."/>
            <person name="Wu L."/>
            <person name="Xiao J."/>
            <person name="Feng Y."/>
            <person name="Chen Y."/>
            <person name="Sun X."/>
            <person name="Zhang Y."/>
            <person name="Marsh G.A."/>
            <person name="Crameri G."/>
            <person name="Broder C.C."/>
            <person name="Frey K.G."/>
            <person name="Wang L.F."/>
            <person name="Wang J."/>
        </authorList>
    </citation>
    <scope>NUCLEOTIDE SEQUENCE [LARGE SCALE GENOMIC DNA]</scope>
</reference>
<dbReference type="EMBL" id="KB104098">
    <property type="protein sequence ID" value="ELK33552.1"/>
    <property type="molecule type" value="Genomic_DNA"/>
</dbReference>
<evidence type="ECO:0000313" key="1">
    <source>
        <dbReference type="EMBL" id="ELK33552.1"/>
    </source>
</evidence>
<protein>
    <submittedName>
        <fullName evidence="1">Uncharacterized protein</fullName>
    </submittedName>
</protein>
<dbReference type="AlphaFoldDB" id="L5M5F5"/>
<keyword evidence="2" id="KW-1185">Reference proteome</keyword>
<accession>L5M5F5</accession>
<organism evidence="1 2">
    <name type="scientific">Myotis davidii</name>
    <name type="common">David's myotis</name>
    <dbReference type="NCBI Taxonomy" id="225400"/>
    <lineage>
        <taxon>Eukaryota</taxon>
        <taxon>Metazoa</taxon>
        <taxon>Chordata</taxon>
        <taxon>Craniata</taxon>
        <taxon>Vertebrata</taxon>
        <taxon>Euteleostomi</taxon>
        <taxon>Mammalia</taxon>
        <taxon>Eutheria</taxon>
        <taxon>Laurasiatheria</taxon>
        <taxon>Chiroptera</taxon>
        <taxon>Yangochiroptera</taxon>
        <taxon>Vespertilionidae</taxon>
        <taxon>Myotis</taxon>
    </lineage>
</organism>
<gene>
    <name evidence="1" type="ORF">MDA_GLEAN10016687</name>
</gene>
<name>L5M5F5_MYODS</name>
<sequence>MCADHQGQREAWRALVMQCWQCRWQEVLLAPMGPDESRTAAGWKSRTPGLMCQGSPRAQVLGTREEPDPHPHGFFWVSQAVATRTTGSGQAPYGFAQEPIC</sequence>
<dbReference type="Proteomes" id="UP000010556">
    <property type="component" value="Unassembled WGS sequence"/>
</dbReference>
<proteinExistence type="predicted"/>